<dbReference type="EMBL" id="JBHRXI010000017">
    <property type="protein sequence ID" value="MFC3615723.1"/>
    <property type="molecule type" value="Genomic_DNA"/>
</dbReference>
<dbReference type="Gene3D" id="2.150.10.10">
    <property type="entry name" value="Serralysin-like metalloprotease, C-terminal"/>
    <property type="match status" value="1"/>
</dbReference>
<dbReference type="NCBIfam" id="NF038128">
    <property type="entry name" value="choice_anch_J"/>
    <property type="match status" value="1"/>
</dbReference>
<dbReference type="GO" id="GO:0004519">
    <property type="term" value="F:endonuclease activity"/>
    <property type="evidence" value="ECO:0007669"/>
    <property type="project" value="UniProtKB-KW"/>
</dbReference>
<keyword evidence="3" id="KW-0540">Nuclease</keyword>
<dbReference type="Gene3D" id="2.60.120.200">
    <property type="match status" value="1"/>
</dbReference>
<dbReference type="PANTHER" id="PTHR42834:SF1">
    <property type="entry name" value="ENDONUCLEASE_EXONUCLEASE_PHOSPHATASE FAMILY PROTEIN (AFU_ORTHOLOGUE AFUA_3G09210)"/>
    <property type="match status" value="1"/>
</dbReference>
<dbReference type="InterPro" id="IPR010221">
    <property type="entry name" value="VCBS_dom"/>
</dbReference>
<dbReference type="SUPFAM" id="SSF51120">
    <property type="entry name" value="beta-Roll"/>
    <property type="match status" value="1"/>
</dbReference>
<dbReference type="Pfam" id="PF00353">
    <property type="entry name" value="HemolysinCabind"/>
    <property type="match status" value="3"/>
</dbReference>
<protein>
    <submittedName>
        <fullName evidence="3">ExeM/NucH family extracellular endonuclease</fullName>
    </submittedName>
</protein>
<evidence type="ECO:0000313" key="3">
    <source>
        <dbReference type="EMBL" id="MFC3615723.1"/>
    </source>
</evidence>
<dbReference type="NCBIfam" id="TIGR01965">
    <property type="entry name" value="VCBS_repeat"/>
    <property type="match status" value="1"/>
</dbReference>
<dbReference type="InterPro" id="IPR001343">
    <property type="entry name" value="Hemolysn_Ca-bd"/>
</dbReference>
<dbReference type="Gene3D" id="3.60.10.10">
    <property type="entry name" value="Endonuclease/exonuclease/phosphatase"/>
    <property type="match status" value="1"/>
</dbReference>
<keyword evidence="4" id="KW-1185">Reference proteome</keyword>
<dbReference type="NCBIfam" id="NF033681">
    <property type="entry name" value="ExeM_NucH_DNase"/>
    <property type="match status" value="1"/>
</dbReference>
<dbReference type="PRINTS" id="PR00313">
    <property type="entry name" value="CABNDNGRPT"/>
</dbReference>
<dbReference type="Pfam" id="PF17963">
    <property type="entry name" value="Big_9"/>
    <property type="match status" value="1"/>
</dbReference>
<dbReference type="InterPro" id="IPR036691">
    <property type="entry name" value="Endo/exonu/phosph_ase_sf"/>
</dbReference>
<gene>
    <name evidence="3" type="ORF">ACFORG_18365</name>
</gene>
<dbReference type="CDD" id="cd04486">
    <property type="entry name" value="YhcR_OBF_like"/>
    <property type="match status" value="1"/>
</dbReference>
<comment type="caution">
    <text evidence="3">The sequence shown here is derived from an EMBL/GenBank/DDBJ whole genome shotgun (WGS) entry which is preliminary data.</text>
</comment>
<evidence type="ECO:0000259" key="2">
    <source>
        <dbReference type="PROSITE" id="PS50268"/>
    </source>
</evidence>
<feature type="domain" description="Cadherin" evidence="2">
    <location>
        <begin position="301"/>
        <end position="385"/>
    </location>
</feature>
<name>A0ABV7TKJ2_9RHOB</name>
<dbReference type="CDD" id="cd11304">
    <property type="entry name" value="Cadherin_repeat"/>
    <property type="match status" value="1"/>
</dbReference>
<sequence length="1352" mass="140445">MAQNRFFGSIWRDSTLTGTSGNDFFKSFFVNDRIETGTGRDLVLSGFGNDTITVGERATVFAGAGDDVITGGTGPLRAYGGFGNDVIVGGDADDRLDGGRGDDIIALGGGNDRVQGGRGFDTAIVEGSILAYAITMRGSKLILDSDTGRDVLRSVEKVQFDDFDLYLDGRNNPVLAGNDTAETTENAAVIIAAATLLANDADFDGDSISILSVDAASAKGATVSFDGTDLVYIPGTLFDSLPAGETTTDTVTYQVTDGKGGTDIATLTITIQGENDDPRLLIEPAIAVDENTTAVASGALATDVDSSSLSFSLSGTDAQSFTIDAATGTLAFATAPDFEAPQDADGDNVYDVTVTVEDGDGGADSTDVAITVSDVPELDARINEFHYDNTGTDVGEFVELRVATGQDASGLGLVFYNGANGTVYRTETLPSAPTRSANGYDYFLVELPTNGMQNGAPDGIALVNGTSVIEFLSYEGSFTAAAGTANGLTSTDIGVSEPGNTPIGQSLQRDEDGDTWRAPEAETRGAANDSGSDPVLDAPYAFDFETDFVVEGWQTISVDADTANTWFADTFSGDNFVEVNAFGDSAPANDWLISPLIDLSALSSPVASFANTKNFDDGGISDPEVSFLYSTDYSGSGDPTAATWVELPFNASTGGFSEVSSGEIDLSGIGAAQVHFAFQYESSGTGGGSSSLWQIDDFAVEDATNAPPAPLTLISEVQGFGTASPLAGTRVTIEAIVVGDFQDGSAGTDGDLNGFFLQEEDLDADGDSQTSEGIFVFDGFSPAVDVATGDLVRITGMVDEFFGETQIDEIESVEVISSGNILPTAATLSFPAAEVTTNSDGVLIADLEKYEGMLVTVPQELTVSDLFTLGRFGDIGLTAGGLTETYTQANAPSVAGFQGFIEDQVRKTLVLDDGSTAQNPSTIPFEIAGADGNIAGQFDAGDALGAGDTVENLTGVLRFGRGSGGSGDEIYRLNPTETPQFVDTNPREDSAPDVGGTITVSSFNVLNFFTSLGDEGLTAGPNALNVRGADNIQEFDRQVDKLVSALAEINADVFGLVELENEIGDQNGDGQFALEYIVDALNLETGGNYQYVDPGVPYVGSDAIMVGMIYDADAVALASGATVEVLTDVDLPGLGLGIGNPVFDGSGTSRAPLAATFEEIASGERFTVAVNHFKSKGSVSPFGNNAGIGEGIGNNNEARLQAAQALDAWLDTDPTGSGDDDVLIIGDLNAYAMEDPITFLKAEGYEDQIEAFLAADAFPLSFGFPVDLDTAPQAQSFGALDYALANGALAAQVTGAAEWRINSVEASALDYNTNFKPQNQIDDLHAANPFRSSDHDPLILGLDLGAPDTLFV</sequence>
<dbReference type="SUPFAM" id="SSF56219">
    <property type="entry name" value="DNase I-like"/>
    <property type="match status" value="1"/>
</dbReference>
<evidence type="ECO:0000313" key="4">
    <source>
        <dbReference type="Proteomes" id="UP001595629"/>
    </source>
</evidence>
<dbReference type="InterPro" id="IPR011049">
    <property type="entry name" value="Serralysin-like_metalloprot_C"/>
</dbReference>
<dbReference type="Pfam" id="PF03372">
    <property type="entry name" value="Exo_endo_phos"/>
    <property type="match status" value="1"/>
</dbReference>
<dbReference type="InterPro" id="IPR005135">
    <property type="entry name" value="Endo/exonuclease/phosphatase"/>
</dbReference>
<dbReference type="InterPro" id="IPR002126">
    <property type="entry name" value="Cadherin-like_dom"/>
</dbReference>
<dbReference type="PANTHER" id="PTHR42834">
    <property type="entry name" value="ENDONUCLEASE/EXONUCLEASE/PHOSPHATASE FAMILY PROTEIN (AFU_ORTHOLOGUE AFUA_3G09210)"/>
    <property type="match status" value="1"/>
</dbReference>
<feature type="compositionally biased region" description="Polar residues" evidence="1">
    <location>
        <begin position="495"/>
        <end position="507"/>
    </location>
</feature>
<proteinExistence type="predicted"/>
<accession>A0ABV7TKJ2</accession>
<keyword evidence="3" id="KW-0378">Hydrolase</keyword>
<keyword evidence="3" id="KW-0255">Endonuclease</keyword>
<reference evidence="4" key="1">
    <citation type="journal article" date="2019" name="Int. J. Syst. Evol. Microbiol.">
        <title>The Global Catalogue of Microorganisms (GCM) 10K type strain sequencing project: providing services to taxonomists for standard genome sequencing and annotation.</title>
        <authorList>
            <consortium name="The Broad Institute Genomics Platform"/>
            <consortium name="The Broad Institute Genome Sequencing Center for Infectious Disease"/>
            <person name="Wu L."/>
            <person name="Ma J."/>
        </authorList>
    </citation>
    <scope>NUCLEOTIDE SEQUENCE [LARGE SCALE GENOMIC DNA]</scope>
    <source>
        <strain evidence="4">KCTC 42911</strain>
    </source>
</reference>
<dbReference type="SUPFAM" id="SSF49313">
    <property type="entry name" value="Cadherin-like"/>
    <property type="match status" value="1"/>
</dbReference>
<evidence type="ECO:0000256" key="1">
    <source>
        <dbReference type="SAM" id="MobiDB-lite"/>
    </source>
</evidence>
<dbReference type="Proteomes" id="UP001595629">
    <property type="component" value="Unassembled WGS sequence"/>
</dbReference>
<dbReference type="InterPro" id="IPR047971">
    <property type="entry name" value="ExeM-like"/>
</dbReference>
<dbReference type="CDD" id="cd10283">
    <property type="entry name" value="MnuA_DNase1-like"/>
    <property type="match status" value="1"/>
</dbReference>
<organism evidence="3 4">
    <name type="scientific">Lutimaribacter marinistellae</name>
    <dbReference type="NCBI Taxonomy" id="1820329"/>
    <lineage>
        <taxon>Bacteria</taxon>
        <taxon>Pseudomonadati</taxon>
        <taxon>Pseudomonadota</taxon>
        <taxon>Alphaproteobacteria</taxon>
        <taxon>Rhodobacterales</taxon>
        <taxon>Roseobacteraceae</taxon>
        <taxon>Lutimaribacter</taxon>
    </lineage>
</organism>
<feature type="region of interest" description="Disordered" evidence="1">
    <location>
        <begin position="495"/>
        <end position="515"/>
    </location>
</feature>
<dbReference type="PROSITE" id="PS50268">
    <property type="entry name" value="CADHERIN_2"/>
    <property type="match status" value="1"/>
</dbReference>
<dbReference type="RefSeq" id="WP_386736993.1">
    <property type="nucleotide sequence ID" value="NZ_JBHRXI010000017.1"/>
</dbReference>
<dbReference type="Gene3D" id="2.60.40.60">
    <property type="entry name" value="Cadherins"/>
    <property type="match status" value="1"/>
</dbReference>
<dbReference type="InterPro" id="IPR015919">
    <property type="entry name" value="Cadherin-like_sf"/>
</dbReference>